<feature type="transmembrane region" description="Helical" evidence="1">
    <location>
        <begin position="187"/>
        <end position="208"/>
    </location>
</feature>
<feature type="transmembrane region" description="Helical" evidence="1">
    <location>
        <begin position="157"/>
        <end position="175"/>
    </location>
</feature>
<organism evidence="2 3">
    <name type="scientific">Microbacterium lushaniae</name>
    <dbReference type="NCBI Taxonomy" id="2614639"/>
    <lineage>
        <taxon>Bacteria</taxon>
        <taxon>Bacillati</taxon>
        <taxon>Actinomycetota</taxon>
        <taxon>Actinomycetes</taxon>
        <taxon>Micrococcales</taxon>
        <taxon>Microbacteriaceae</taxon>
        <taxon>Microbacterium</taxon>
    </lineage>
</organism>
<evidence type="ECO:0000313" key="2">
    <source>
        <dbReference type="EMBL" id="QEW03714.1"/>
    </source>
</evidence>
<reference evidence="3" key="1">
    <citation type="submission" date="2019-09" db="EMBL/GenBank/DDBJ databases">
        <title>Mumia zhuanghuii sp. nov. isolated from the intestinal contents of plateau pika (Ochotona curzoniae) in the Qinghai-Tibet plateau of China.</title>
        <authorList>
            <person name="Tian Z."/>
        </authorList>
    </citation>
    <scope>NUCLEOTIDE SEQUENCE [LARGE SCALE GENOMIC DNA]</scope>
    <source>
        <strain evidence="3">L-031</strain>
    </source>
</reference>
<proteinExistence type="predicted"/>
<keyword evidence="1" id="KW-0812">Transmembrane</keyword>
<feature type="transmembrane region" description="Helical" evidence="1">
    <location>
        <begin position="220"/>
        <end position="242"/>
    </location>
</feature>
<protein>
    <recommendedName>
        <fullName evidence="4">DUF998 domain-containing protein</fullName>
    </recommendedName>
</protein>
<name>A0A5J6L577_9MICO</name>
<keyword evidence="1" id="KW-0472">Membrane</keyword>
<dbReference type="AlphaFoldDB" id="A0A5J6L577"/>
<keyword evidence="3" id="KW-1185">Reference proteome</keyword>
<feature type="transmembrane region" description="Helical" evidence="1">
    <location>
        <begin position="54"/>
        <end position="70"/>
    </location>
</feature>
<sequence length="300" mass="30751">MQLRTTSTQRTYRYVRVSLVAVVLLVAVGVGAQVVGGGPLASLSASYYTPARNVFVGALCAVSLALLALSGRSLEQALLDLAAVLAPVIAFVPAPVMAGDVPGMDPNCPAMTPCVPAAAVPEVANGMLTLTVVGVVGVVAAAALARAQRTFTRGAGVTILAAAVLVAAAATWWVLSPETFLRRGHDAATLGFFTLVTVVAAVAAIRPVADSARGRRILRAVYAVTAVGILSTLLLLGVVLALRDRGVDLIALTGFPLIFTAEAVALGLFAVFWVAQTVEFWDAADPALRSAPGIPATTER</sequence>
<evidence type="ECO:0000313" key="3">
    <source>
        <dbReference type="Proteomes" id="UP000325516"/>
    </source>
</evidence>
<dbReference type="KEGG" id="mlz:F6J85_11835"/>
<accession>A0A5J6L577</accession>
<evidence type="ECO:0000256" key="1">
    <source>
        <dbReference type="SAM" id="Phobius"/>
    </source>
</evidence>
<feature type="transmembrane region" description="Helical" evidence="1">
    <location>
        <begin position="77"/>
        <end position="96"/>
    </location>
</feature>
<feature type="transmembrane region" description="Helical" evidence="1">
    <location>
        <begin position="12"/>
        <end position="34"/>
    </location>
</feature>
<keyword evidence="1" id="KW-1133">Transmembrane helix</keyword>
<evidence type="ECO:0008006" key="4">
    <source>
        <dbReference type="Google" id="ProtNLM"/>
    </source>
</evidence>
<dbReference type="RefSeq" id="WP_150925231.1">
    <property type="nucleotide sequence ID" value="NZ_CP044232.1"/>
</dbReference>
<dbReference type="EMBL" id="CP044232">
    <property type="protein sequence ID" value="QEW03714.1"/>
    <property type="molecule type" value="Genomic_DNA"/>
</dbReference>
<dbReference type="Proteomes" id="UP000325516">
    <property type="component" value="Chromosome"/>
</dbReference>
<gene>
    <name evidence="2" type="ORF">F6J85_11835</name>
</gene>
<feature type="transmembrane region" description="Helical" evidence="1">
    <location>
        <begin position="254"/>
        <end position="275"/>
    </location>
</feature>
<feature type="transmembrane region" description="Helical" evidence="1">
    <location>
        <begin position="126"/>
        <end position="145"/>
    </location>
</feature>